<organism evidence="2 3">
    <name type="scientific">Ammoniphilus resinae</name>
    <dbReference type="NCBI Taxonomy" id="861532"/>
    <lineage>
        <taxon>Bacteria</taxon>
        <taxon>Bacillati</taxon>
        <taxon>Bacillota</taxon>
        <taxon>Bacilli</taxon>
        <taxon>Bacillales</taxon>
        <taxon>Paenibacillaceae</taxon>
        <taxon>Aneurinibacillus group</taxon>
        <taxon>Ammoniphilus</taxon>
    </lineage>
</organism>
<reference evidence="2 3" key="1">
    <citation type="submission" date="2021-03" db="EMBL/GenBank/DDBJ databases">
        <title>Genomic Encyclopedia of Type Strains, Phase IV (KMG-IV): sequencing the most valuable type-strain genomes for metagenomic binning, comparative biology and taxonomic classification.</title>
        <authorList>
            <person name="Goeker M."/>
        </authorList>
    </citation>
    <scope>NUCLEOTIDE SEQUENCE [LARGE SCALE GENOMIC DNA]</scope>
    <source>
        <strain evidence="2 3">DSM 24738</strain>
    </source>
</reference>
<dbReference type="EMBL" id="JAGGKT010000033">
    <property type="protein sequence ID" value="MBP1934947.1"/>
    <property type="molecule type" value="Genomic_DNA"/>
</dbReference>
<sequence length="290" mass="31613">MKRTAKVVSLALGLCCSFLLVSCSQAASTNSSFTESPLPGGGIQIPHNERIHLSTDQQWISSEGHLSDLIRLQWTGDRAKPAISWANEKGEDKTAIISHEKANNAEQHDHKHLSIETTMSPTGKNAGELFTRFEVPYDVDTAEIRTHSSNFNVMDGILRVAGEPDTNRDLQFSKSEQGNVTTPRWGIRADSASEGGGNAGSNLQIVRYSDSGEVMDSPLYISRSNGNVGVGASDPQTKLDVDDNSVRIRQSFTPASSTSPGVQGEVAWDEKYVYVCVAPNTWKRTELSSW</sequence>
<dbReference type="Proteomes" id="UP001519343">
    <property type="component" value="Unassembled WGS sequence"/>
</dbReference>
<dbReference type="PROSITE" id="PS51257">
    <property type="entry name" value="PROKAR_LIPOPROTEIN"/>
    <property type="match status" value="1"/>
</dbReference>
<gene>
    <name evidence="2" type="ORF">J2Z37_004967</name>
</gene>
<evidence type="ECO:0000256" key="1">
    <source>
        <dbReference type="SAM" id="SignalP"/>
    </source>
</evidence>
<feature type="signal peptide" evidence="1">
    <location>
        <begin position="1"/>
        <end position="26"/>
    </location>
</feature>
<accession>A0ABS4GXX5</accession>
<evidence type="ECO:0000313" key="3">
    <source>
        <dbReference type="Proteomes" id="UP001519343"/>
    </source>
</evidence>
<feature type="chain" id="PRO_5045722787" evidence="1">
    <location>
        <begin position="27"/>
        <end position="290"/>
    </location>
</feature>
<name>A0ABS4GXX5_9BACL</name>
<evidence type="ECO:0000313" key="2">
    <source>
        <dbReference type="EMBL" id="MBP1934947.1"/>
    </source>
</evidence>
<dbReference type="RefSeq" id="WP_209812919.1">
    <property type="nucleotide sequence ID" value="NZ_JAGGKT010000033.1"/>
</dbReference>
<protein>
    <submittedName>
        <fullName evidence="2">Uncharacterized protein</fullName>
    </submittedName>
</protein>
<keyword evidence="3" id="KW-1185">Reference proteome</keyword>
<keyword evidence="1" id="KW-0732">Signal</keyword>
<proteinExistence type="predicted"/>
<comment type="caution">
    <text evidence="2">The sequence shown here is derived from an EMBL/GenBank/DDBJ whole genome shotgun (WGS) entry which is preliminary data.</text>
</comment>